<dbReference type="InterPro" id="IPR036618">
    <property type="entry name" value="PtsI_HPr-bd_sf"/>
</dbReference>
<evidence type="ECO:0000256" key="2">
    <source>
        <dbReference type="ARBA" id="ARBA00001946"/>
    </source>
</evidence>
<dbReference type="InterPro" id="IPR008731">
    <property type="entry name" value="PTS_EIN"/>
</dbReference>
<keyword evidence="12" id="KW-0418">Kinase</keyword>
<dbReference type="Proteomes" id="UP000218113">
    <property type="component" value="Unassembled WGS sequence"/>
</dbReference>
<evidence type="ECO:0000259" key="14">
    <source>
        <dbReference type="SMART" id="SM00065"/>
    </source>
</evidence>
<dbReference type="InterPro" id="IPR036637">
    <property type="entry name" value="Phosphohistidine_dom_sf"/>
</dbReference>
<dbReference type="InterPro" id="IPR050499">
    <property type="entry name" value="PEP-utilizing_PTS_enzyme"/>
</dbReference>
<dbReference type="Gene3D" id="1.10.274.10">
    <property type="entry name" value="PtsI, HPr-binding domain"/>
    <property type="match status" value="1"/>
</dbReference>
<evidence type="ECO:0000256" key="4">
    <source>
        <dbReference type="ARBA" id="ARBA00007837"/>
    </source>
</evidence>
<dbReference type="Pfam" id="PF00391">
    <property type="entry name" value="PEP-utilizers"/>
    <property type="match status" value="1"/>
</dbReference>
<dbReference type="AlphaFoldDB" id="A0A2A4T0Z3"/>
<feature type="domain" description="GAF" evidence="14">
    <location>
        <begin position="27"/>
        <end position="174"/>
    </location>
</feature>
<dbReference type="Gene3D" id="3.30.450.40">
    <property type="match status" value="1"/>
</dbReference>
<keyword evidence="9 15" id="KW-0808">Transferase</keyword>
<dbReference type="EC" id="2.7.3.9" evidence="5"/>
<keyword evidence="8" id="KW-0762">Sugar transport</keyword>
<evidence type="ECO:0000256" key="8">
    <source>
        <dbReference type="ARBA" id="ARBA00022597"/>
    </source>
</evidence>
<evidence type="ECO:0000256" key="5">
    <source>
        <dbReference type="ARBA" id="ARBA00012232"/>
    </source>
</evidence>
<dbReference type="GO" id="GO:0046872">
    <property type="term" value="F:metal ion binding"/>
    <property type="evidence" value="ECO:0007669"/>
    <property type="project" value="UniProtKB-KW"/>
</dbReference>
<comment type="caution">
    <text evidence="15">The sequence shown here is derived from an EMBL/GenBank/DDBJ whole genome shotgun (WGS) entry which is preliminary data.</text>
</comment>
<keyword evidence="11" id="KW-0479">Metal-binding</keyword>
<dbReference type="SUPFAM" id="SSF51621">
    <property type="entry name" value="Phosphoenolpyruvate/pyruvate domain"/>
    <property type="match status" value="1"/>
</dbReference>
<dbReference type="Gene3D" id="3.50.30.10">
    <property type="entry name" value="Phosphohistidine domain"/>
    <property type="match status" value="1"/>
</dbReference>
<reference evidence="16" key="1">
    <citation type="submission" date="2017-08" db="EMBL/GenBank/DDBJ databases">
        <title>A dynamic microbial community with high functional redundancy inhabits the cold, oxic subseafloor aquifer.</title>
        <authorList>
            <person name="Tully B.J."/>
            <person name="Wheat C.G."/>
            <person name="Glazer B.T."/>
            <person name="Huber J.A."/>
        </authorList>
    </citation>
    <scope>NUCLEOTIDE SEQUENCE [LARGE SCALE GENOMIC DNA]</scope>
</reference>
<dbReference type="PRINTS" id="PR01736">
    <property type="entry name" value="PHPHTRNFRASE"/>
</dbReference>
<dbReference type="Pfam" id="PF05524">
    <property type="entry name" value="PEP-utilisers_N"/>
    <property type="match status" value="1"/>
</dbReference>
<dbReference type="NCBIfam" id="TIGR01417">
    <property type="entry name" value="PTS_I_fam"/>
    <property type="match status" value="1"/>
</dbReference>
<dbReference type="InterPro" id="IPR015813">
    <property type="entry name" value="Pyrv/PenolPyrv_kinase-like_dom"/>
</dbReference>
<dbReference type="InterPro" id="IPR000121">
    <property type="entry name" value="PEP_util_C"/>
</dbReference>
<evidence type="ECO:0000313" key="15">
    <source>
        <dbReference type="EMBL" id="PCI27162.1"/>
    </source>
</evidence>
<dbReference type="Gene3D" id="3.20.20.60">
    <property type="entry name" value="Phosphoenolpyruvate-binding domains"/>
    <property type="match status" value="1"/>
</dbReference>
<dbReference type="InterPro" id="IPR008279">
    <property type="entry name" value="PEP-util_enz_mobile_dom"/>
</dbReference>
<keyword evidence="15" id="KW-0670">Pyruvate</keyword>
<sequence length="778" mass="87353">MESKKSKSSKQLSVLEEICEILTQPHDHEEMLNSVVSLVKKRLAADVCSLYLLDDAKKRLILKATLGLNSQKVGQVSMAVEEGITGLVVQRMAPVAENNVSSHPRYKYFPDLREEEVNSFLGVPLISRKKALGVLIVQYQTVREFSRDEIRLMVTIASQLTGVILNAELLQSIEEQGRCEFTQGQSKKKTIAVEDPQSLKHQRMNLLKGIIGSAGMSSGKAYILQDTIDLDLLEQESCENVEAEIQQFHHALQDSIDQISHLMNRVKDSLSEEDSAIFHAHLMILDDRAIGKKIVSLIQEGNSAVWAVREVTCKYIEAFSNMEDPYLRERAMDMKDIGRRVIANLQGTHLPVGEPGLKENSIIVAEDITPSQMISLDMDKVNGFILANGGKTSHVSLLAKSYDIPALVGVGKQIYKIKEQDTILLNCQEGMALYNPAPEIMQEYSRVFAQKEVDKLEIDSLRDLPAVTTDGKEISLLANIGLISDLKRVDQYKPMGVGLYRTEFYFLAHTKQPTEEEQTAFYTRVLQQMGDRPTKIRTLDVGGDKFLPYLEQPREQNPFLGWRSIRMSLDLQGVFRTQLRSLLRASVHGDLGIMFPMISGLEELRQAKAILEEERCKLLEEGIAVSETYQVGMMVEVPSAVYTAEHLIEEVDFFSLGTNDLIQYTLAVDRNNPKVAKLYDSLHPAIWKMIHQLVCITEKAGKPLSICGEMASDPLCAIPLIGIGVRNLSMISPTIPVIKKIIRKVSFVEAQRMGQRVLELRTPSEIRSYLQQELAEIL</sequence>
<comment type="cofactor">
    <cofactor evidence="2">
        <name>Mg(2+)</name>
        <dbReference type="ChEBI" id="CHEBI:18420"/>
    </cofactor>
</comment>
<evidence type="ECO:0000256" key="12">
    <source>
        <dbReference type="ARBA" id="ARBA00022777"/>
    </source>
</evidence>
<proteinExistence type="inferred from homology"/>
<dbReference type="SUPFAM" id="SSF47831">
    <property type="entry name" value="Enzyme I of the PEP:sugar phosphotransferase system HPr-binding (sub)domain"/>
    <property type="match status" value="1"/>
</dbReference>
<keyword evidence="10" id="KW-0598">Phosphotransferase system</keyword>
<comment type="similarity">
    <text evidence="4">Belongs to the PEP-utilizing enzyme family.</text>
</comment>
<dbReference type="GO" id="GO:0016301">
    <property type="term" value="F:kinase activity"/>
    <property type="evidence" value="ECO:0007669"/>
    <property type="project" value="UniProtKB-KW"/>
</dbReference>
<dbReference type="Pfam" id="PF02896">
    <property type="entry name" value="PEP-utilizers_C"/>
    <property type="match status" value="1"/>
</dbReference>
<evidence type="ECO:0000256" key="3">
    <source>
        <dbReference type="ARBA" id="ARBA00004496"/>
    </source>
</evidence>
<keyword evidence="7" id="KW-0963">Cytoplasm</keyword>
<dbReference type="GO" id="GO:0009401">
    <property type="term" value="P:phosphoenolpyruvate-dependent sugar phosphotransferase system"/>
    <property type="evidence" value="ECO:0007669"/>
    <property type="project" value="UniProtKB-KW"/>
</dbReference>
<evidence type="ECO:0000256" key="7">
    <source>
        <dbReference type="ARBA" id="ARBA00022490"/>
    </source>
</evidence>
<evidence type="ECO:0000256" key="1">
    <source>
        <dbReference type="ARBA" id="ARBA00000683"/>
    </source>
</evidence>
<evidence type="ECO:0000313" key="16">
    <source>
        <dbReference type="Proteomes" id="UP000218113"/>
    </source>
</evidence>
<dbReference type="Pfam" id="PF13185">
    <property type="entry name" value="GAF_2"/>
    <property type="match status" value="1"/>
</dbReference>
<evidence type="ECO:0000256" key="9">
    <source>
        <dbReference type="ARBA" id="ARBA00022679"/>
    </source>
</evidence>
<dbReference type="GO" id="GO:0008965">
    <property type="term" value="F:phosphoenolpyruvate-protein phosphotransferase activity"/>
    <property type="evidence" value="ECO:0007669"/>
    <property type="project" value="UniProtKB-EC"/>
</dbReference>
<evidence type="ECO:0000256" key="13">
    <source>
        <dbReference type="ARBA" id="ARBA00022842"/>
    </source>
</evidence>
<protein>
    <recommendedName>
        <fullName evidence="5">phosphoenolpyruvate--protein phosphotransferase</fullName>
        <ecNumber evidence="5">2.7.3.9</ecNumber>
    </recommendedName>
</protein>
<dbReference type="InterPro" id="IPR040442">
    <property type="entry name" value="Pyrv_kinase-like_dom_sf"/>
</dbReference>
<dbReference type="InterPro" id="IPR023151">
    <property type="entry name" value="PEP_util_CS"/>
</dbReference>
<keyword evidence="6" id="KW-0813">Transport</keyword>
<dbReference type="PROSITE" id="PS00742">
    <property type="entry name" value="PEP_ENZYMES_2"/>
    <property type="match status" value="1"/>
</dbReference>
<dbReference type="PANTHER" id="PTHR46244">
    <property type="entry name" value="PHOSPHOENOLPYRUVATE-PROTEIN PHOSPHOTRANSFERASE"/>
    <property type="match status" value="1"/>
</dbReference>
<dbReference type="InterPro" id="IPR029016">
    <property type="entry name" value="GAF-like_dom_sf"/>
</dbReference>
<name>A0A2A4T0Z3_9DELT</name>
<evidence type="ECO:0000256" key="11">
    <source>
        <dbReference type="ARBA" id="ARBA00022723"/>
    </source>
</evidence>
<dbReference type="SMART" id="SM00065">
    <property type="entry name" value="GAF"/>
    <property type="match status" value="1"/>
</dbReference>
<dbReference type="SUPFAM" id="SSF52009">
    <property type="entry name" value="Phosphohistidine domain"/>
    <property type="match status" value="1"/>
</dbReference>
<dbReference type="InterPro" id="IPR006318">
    <property type="entry name" value="PTS_EI-like"/>
</dbReference>
<keyword evidence="13" id="KW-0460">Magnesium</keyword>
<comment type="subcellular location">
    <subcellularLocation>
        <location evidence="3">Cytoplasm</location>
    </subcellularLocation>
</comment>
<dbReference type="PANTHER" id="PTHR46244:SF6">
    <property type="entry name" value="PHOSPHOENOLPYRUVATE-PROTEIN PHOSPHOTRANSFERASE"/>
    <property type="match status" value="1"/>
</dbReference>
<comment type="catalytic activity">
    <reaction evidence="1">
        <text>L-histidyl-[protein] + phosphoenolpyruvate = N(pros)-phospho-L-histidyl-[protein] + pyruvate</text>
        <dbReference type="Rhea" id="RHEA:23880"/>
        <dbReference type="Rhea" id="RHEA-COMP:9745"/>
        <dbReference type="Rhea" id="RHEA-COMP:9746"/>
        <dbReference type="ChEBI" id="CHEBI:15361"/>
        <dbReference type="ChEBI" id="CHEBI:29979"/>
        <dbReference type="ChEBI" id="CHEBI:58702"/>
        <dbReference type="ChEBI" id="CHEBI:64837"/>
        <dbReference type="EC" id="2.7.3.9"/>
    </reaction>
</comment>
<dbReference type="InterPro" id="IPR003018">
    <property type="entry name" value="GAF"/>
</dbReference>
<evidence type="ECO:0000256" key="6">
    <source>
        <dbReference type="ARBA" id="ARBA00022448"/>
    </source>
</evidence>
<organism evidence="15 16">
    <name type="scientific">SAR324 cluster bacterium</name>
    <dbReference type="NCBI Taxonomy" id="2024889"/>
    <lineage>
        <taxon>Bacteria</taxon>
        <taxon>Deltaproteobacteria</taxon>
        <taxon>SAR324 cluster</taxon>
    </lineage>
</organism>
<accession>A0A2A4T0Z3</accession>
<dbReference type="SUPFAM" id="SSF55781">
    <property type="entry name" value="GAF domain-like"/>
    <property type="match status" value="1"/>
</dbReference>
<gene>
    <name evidence="15" type="primary">ptsP</name>
    <name evidence="15" type="ORF">COB67_09175</name>
</gene>
<dbReference type="GO" id="GO:0005737">
    <property type="term" value="C:cytoplasm"/>
    <property type="evidence" value="ECO:0007669"/>
    <property type="project" value="UniProtKB-SubCell"/>
</dbReference>
<evidence type="ECO:0000256" key="10">
    <source>
        <dbReference type="ARBA" id="ARBA00022683"/>
    </source>
</evidence>
<dbReference type="EMBL" id="NVSR01000071">
    <property type="protein sequence ID" value="PCI27162.1"/>
    <property type="molecule type" value="Genomic_DNA"/>
</dbReference>